<dbReference type="PANTHER" id="PTHR45800:SF21">
    <property type="entry name" value="PHOSPHATIDYLINOSITOL 4-KINASE GAMMA 8"/>
    <property type="match status" value="1"/>
</dbReference>
<evidence type="ECO:0000313" key="8">
    <source>
        <dbReference type="EnsemblPlants" id="Kaladp0037s0407.1.v1.1.CDS.1"/>
    </source>
</evidence>
<dbReference type="GO" id="GO:0005524">
    <property type="term" value="F:ATP binding"/>
    <property type="evidence" value="ECO:0007669"/>
    <property type="project" value="UniProtKB-KW"/>
</dbReference>
<dbReference type="Gramene" id="Kaladp0037s0407.1.v1.1">
    <property type="protein sequence ID" value="Kaladp0037s0407.1.v1.1.CDS.1"/>
    <property type="gene ID" value="Kaladp0037s0407.v1.1"/>
</dbReference>
<accession>A0A7N0ZUV1</accession>
<comment type="similarity">
    <text evidence="1">Belongs to the PI3/PI4-kinase family. Type II PI4K subfamily.</text>
</comment>
<evidence type="ECO:0000256" key="5">
    <source>
        <dbReference type="ARBA" id="ARBA00022777"/>
    </source>
</evidence>
<dbReference type="InterPro" id="IPR044571">
    <property type="entry name" value="P4KG1-8"/>
</dbReference>
<organism evidence="8 9">
    <name type="scientific">Kalanchoe fedtschenkoi</name>
    <name type="common">Lavender scallops</name>
    <name type="synonym">South American air plant</name>
    <dbReference type="NCBI Taxonomy" id="63787"/>
    <lineage>
        <taxon>Eukaryota</taxon>
        <taxon>Viridiplantae</taxon>
        <taxon>Streptophyta</taxon>
        <taxon>Embryophyta</taxon>
        <taxon>Tracheophyta</taxon>
        <taxon>Spermatophyta</taxon>
        <taxon>Magnoliopsida</taxon>
        <taxon>eudicotyledons</taxon>
        <taxon>Gunneridae</taxon>
        <taxon>Pentapetalae</taxon>
        <taxon>Saxifragales</taxon>
        <taxon>Crassulaceae</taxon>
        <taxon>Kalanchoe</taxon>
    </lineage>
</organism>
<dbReference type="EC" id="2.7.1.67" evidence="2"/>
<keyword evidence="3" id="KW-0808">Transferase</keyword>
<dbReference type="InterPro" id="IPR000403">
    <property type="entry name" value="PI3/4_kinase_cat_dom"/>
</dbReference>
<proteinExistence type="inferred from homology"/>
<name>A0A7N0ZUV1_KALFE</name>
<dbReference type="PANTHER" id="PTHR45800">
    <property type="entry name" value="PHOSPHATIDYLINOSITOL 4-KINASE GAMMA"/>
    <property type="match status" value="1"/>
</dbReference>
<dbReference type="Pfam" id="PF00454">
    <property type="entry name" value="PI3_PI4_kinase"/>
    <property type="match status" value="1"/>
</dbReference>
<dbReference type="AlphaFoldDB" id="A0A7N0ZUV1"/>
<keyword evidence="9" id="KW-1185">Reference proteome</keyword>
<feature type="domain" description="PI3K/PI4K catalytic" evidence="7">
    <location>
        <begin position="104"/>
        <end position="397"/>
    </location>
</feature>
<keyword evidence="5" id="KW-0418">Kinase</keyword>
<evidence type="ECO:0000256" key="4">
    <source>
        <dbReference type="ARBA" id="ARBA00022741"/>
    </source>
</evidence>
<evidence type="ECO:0000256" key="2">
    <source>
        <dbReference type="ARBA" id="ARBA00012169"/>
    </source>
</evidence>
<keyword evidence="6" id="KW-0067">ATP-binding</keyword>
<reference evidence="8" key="1">
    <citation type="submission" date="2021-01" db="UniProtKB">
        <authorList>
            <consortium name="EnsemblPlants"/>
        </authorList>
    </citation>
    <scope>IDENTIFICATION</scope>
</reference>
<sequence>MAVAVDPHFGFKPFARSQRCKLQSFTQLDFSMLENGQPNVAYSLKQAIDVENFHKSFSTPCLSHGRSVEDDFDAVTPRIQIVCGNGAPKVRALVVDVAISVASGVEPIPVSSGLGGAYMLRSKNGDKIAVAKPIDEEPLAFNNPKGFVGRMFGQFGLKRSVRVGETGVREVAAYLLDYESFAGVPATALVKFSHLRFHVSDLEAFPAPPCKIASLQRFVEHDFDAGELGPSSFSVASVHRIGILDIRILNLDRHTGNLLVKKCEQDNEAVGAVELVPIDHGFCLPEWLDDPYFEWMHWPQAAVPFSELELEYISNLEPYKDAEMLRSELPSVREPCLRVMILCTIFLKRAAAAGLCLADIGIMMSREISGGEEKPSVLEKVCAEANASRSKLCFDSDDRSECPEVDENDNEETEMFSFENECDLSSSAPVLDPPYNNNPIGNVKPPKFPRFSSAKSLDRLPDYELATTLQEKDGAACSIISNSIDDDSTADTRCLSVTRSKSFALKSHSYECEGISFEELSECEWQSFLTAFEELLPEFFEETRGSGLKKNRLGTSCEF</sequence>
<dbReference type="PROSITE" id="PS50290">
    <property type="entry name" value="PI3_4_KINASE_3"/>
    <property type="match status" value="1"/>
</dbReference>
<evidence type="ECO:0000313" key="9">
    <source>
        <dbReference type="Proteomes" id="UP000594263"/>
    </source>
</evidence>
<protein>
    <recommendedName>
        <fullName evidence="2">1-phosphatidylinositol 4-kinase</fullName>
        <ecNumber evidence="2">2.7.1.67</ecNumber>
    </recommendedName>
</protein>
<keyword evidence="4" id="KW-0547">Nucleotide-binding</keyword>
<evidence type="ECO:0000256" key="1">
    <source>
        <dbReference type="ARBA" id="ARBA00008941"/>
    </source>
</evidence>
<evidence type="ECO:0000259" key="7">
    <source>
        <dbReference type="PROSITE" id="PS50290"/>
    </source>
</evidence>
<dbReference type="EnsemblPlants" id="Kaladp0037s0407.1.v1.1">
    <property type="protein sequence ID" value="Kaladp0037s0407.1.v1.1.CDS.1"/>
    <property type="gene ID" value="Kaladp0037s0407.v1.1"/>
</dbReference>
<dbReference type="GO" id="GO:0004430">
    <property type="term" value="F:1-phosphatidylinositol 4-kinase activity"/>
    <property type="evidence" value="ECO:0007669"/>
    <property type="project" value="UniProtKB-EC"/>
</dbReference>
<evidence type="ECO:0000256" key="6">
    <source>
        <dbReference type="ARBA" id="ARBA00022840"/>
    </source>
</evidence>
<dbReference type="OMA" id="DQHHGFR"/>
<evidence type="ECO:0000256" key="3">
    <source>
        <dbReference type="ARBA" id="ARBA00022679"/>
    </source>
</evidence>
<dbReference type="Proteomes" id="UP000594263">
    <property type="component" value="Unplaced"/>
</dbReference>